<reference evidence="2 3" key="1">
    <citation type="submission" date="2024-09" db="EMBL/GenBank/DDBJ databases">
        <authorList>
            <person name="Sun Q."/>
            <person name="Mori K."/>
        </authorList>
    </citation>
    <scope>NUCLEOTIDE SEQUENCE [LARGE SCALE GENOMIC DNA]</scope>
    <source>
        <strain evidence="2 3">JCM 15389</strain>
    </source>
</reference>
<dbReference type="Proteomes" id="UP001589788">
    <property type="component" value="Unassembled WGS sequence"/>
</dbReference>
<feature type="domain" description="Acyl-CoA thioesterase-like C-terminal" evidence="1">
    <location>
        <begin position="128"/>
        <end position="262"/>
    </location>
</feature>
<sequence length="287" mass="30407">MDAQRFLGIEPVSDDRRWWRLRVTPAISTPGRFLFGGCGLAAGIVAIEGAAKRPTVWAAAQYLAHAPVGAELRWQVTLAAVGRATTQARAVAVLGDAEVLTVNAALGQVPEPDVADQVFAAPPEVPPPGACPPQDRLPFPGETVFARVEQRLAGGRAMAELDGQPSEGRSAWWFRVPGHLEPSAATLAVLGDYVTGGVSHAVGVPTGSRSLDNTIRVVRLVPTEWILADVAIDATVGGFAHGRANLFAEDGTLLATASQSMSVRRWTPERMAQLARAMDGRTEEPAR</sequence>
<evidence type="ECO:0000313" key="2">
    <source>
        <dbReference type="EMBL" id="MFC0081328.1"/>
    </source>
</evidence>
<dbReference type="EMBL" id="JBHLYQ010000026">
    <property type="protein sequence ID" value="MFC0081328.1"/>
    <property type="molecule type" value="Genomic_DNA"/>
</dbReference>
<dbReference type="Pfam" id="PF20789">
    <property type="entry name" value="4HBT_3C"/>
    <property type="match status" value="1"/>
</dbReference>
<evidence type="ECO:0000313" key="3">
    <source>
        <dbReference type="Proteomes" id="UP001589788"/>
    </source>
</evidence>
<accession>A0ABV6C1Y8</accession>
<organism evidence="2 3">
    <name type="scientific">Aciditerrimonas ferrireducens</name>
    <dbReference type="NCBI Taxonomy" id="667306"/>
    <lineage>
        <taxon>Bacteria</taxon>
        <taxon>Bacillati</taxon>
        <taxon>Actinomycetota</taxon>
        <taxon>Acidimicrobiia</taxon>
        <taxon>Acidimicrobiales</taxon>
        <taxon>Acidimicrobiaceae</taxon>
        <taxon>Aciditerrimonas</taxon>
    </lineage>
</organism>
<proteinExistence type="predicted"/>
<dbReference type="RefSeq" id="WP_377788472.1">
    <property type="nucleotide sequence ID" value="NZ_JBHLYQ010000026.1"/>
</dbReference>
<gene>
    <name evidence="2" type="ORF">ACFFRE_04050</name>
</gene>
<evidence type="ECO:0000259" key="1">
    <source>
        <dbReference type="Pfam" id="PF20789"/>
    </source>
</evidence>
<dbReference type="InterPro" id="IPR042171">
    <property type="entry name" value="Acyl-CoA_hotdog"/>
</dbReference>
<dbReference type="InterPro" id="IPR049450">
    <property type="entry name" value="ACOT8-like_C"/>
</dbReference>
<comment type="caution">
    <text evidence="2">The sequence shown here is derived from an EMBL/GenBank/DDBJ whole genome shotgun (WGS) entry which is preliminary data.</text>
</comment>
<dbReference type="Gene3D" id="2.40.160.210">
    <property type="entry name" value="Acyl-CoA thioesterase, double hotdog domain"/>
    <property type="match status" value="1"/>
</dbReference>
<dbReference type="InterPro" id="IPR029069">
    <property type="entry name" value="HotDog_dom_sf"/>
</dbReference>
<keyword evidence="3" id="KW-1185">Reference proteome</keyword>
<dbReference type="SUPFAM" id="SSF54637">
    <property type="entry name" value="Thioesterase/thiol ester dehydrase-isomerase"/>
    <property type="match status" value="2"/>
</dbReference>
<name>A0ABV6C1Y8_9ACTN</name>
<protein>
    <submittedName>
        <fullName evidence="2">Acyl-CoA thioesterase</fullName>
    </submittedName>
</protein>